<dbReference type="Proteomes" id="UP000018721">
    <property type="component" value="Unassembled WGS sequence"/>
</dbReference>
<name>V9ECQ5_PHYNI</name>
<organism evidence="1 2">
    <name type="scientific">Phytophthora nicotianae P1569</name>
    <dbReference type="NCBI Taxonomy" id="1317065"/>
    <lineage>
        <taxon>Eukaryota</taxon>
        <taxon>Sar</taxon>
        <taxon>Stramenopiles</taxon>
        <taxon>Oomycota</taxon>
        <taxon>Peronosporomycetes</taxon>
        <taxon>Peronosporales</taxon>
        <taxon>Peronosporaceae</taxon>
        <taxon>Phytophthora</taxon>
    </lineage>
</organism>
<reference evidence="1 2" key="1">
    <citation type="submission" date="2013-11" db="EMBL/GenBank/DDBJ databases">
        <title>The Genome Sequence of Phytophthora parasitica P1569.</title>
        <authorList>
            <consortium name="The Broad Institute Genomics Platform"/>
            <person name="Russ C."/>
            <person name="Tyler B."/>
            <person name="Panabieres F."/>
            <person name="Shan W."/>
            <person name="Tripathy S."/>
            <person name="Grunwald N."/>
            <person name="Machado M."/>
            <person name="Johnson C.S."/>
            <person name="Arredondo F."/>
            <person name="Hong C."/>
            <person name="Coffey M."/>
            <person name="Young S.K."/>
            <person name="Zeng Q."/>
            <person name="Gargeya S."/>
            <person name="Fitzgerald M."/>
            <person name="Abouelleil A."/>
            <person name="Alvarado L."/>
            <person name="Chapman S.B."/>
            <person name="Gainer-Dewar J."/>
            <person name="Goldberg J."/>
            <person name="Griggs A."/>
            <person name="Gujja S."/>
            <person name="Hansen M."/>
            <person name="Howarth C."/>
            <person name="Imamovic A."/>
            <person name="Ireland A."/>
            <person name="Larimer J."/>
            <person name="McCowan C."/>
            <person name="Murphy C."/>
            <person name="Pearson M."/>
            <person name="Poon T.W."/>
            <person name="Priest M."/>
            <person name="Roberts A."/>
            <person name="Saif S."/>
            <person name="Shea T."/>
            <person name="Sykes S."/>
            <person name="Wortman J."/>
            <person name="Nusbaum C."/>
            <person name="Birren B."/>
        </authorList>
    </citation>
    <scope>NUCLEOTIDE SEQUENCE [LARGE SCALE GENOMIC DNA]</scope>
    <source>
        <strain evidence="1 2">P1569</strain>
    </source>
</reference>
<dbReference type="HOGENOM" id="CLU_3072861_0_0_1"/>
<protein>
    <submittedName>
        <fullName evidence="1">Uncharacterized protein</fullName>
    </submittedName>
</protein>
<dbReference type="EMBL" id="ANIZ01003066">
    <property type="protein sequence ID" value="ETI36052.1"/>
    <property type="molecule type" value="Genomic_DNA"/>
</dbReference>
<proteinExistence type="predicted"/>
<keyword evidence="2" id="KW-1185">Reference proteome</keyword>
<dbReference type="AlphaFoldDB" id="V9ECQ5"/>
<evidence type="ECO:0000313" key="1">
    <source>
        <dbReference type="EMBL" id="ETI36052.1"/>
    </source>
</evidence>
<evidence type="ECO:0000313" key="2">
    <source>
        <dbReference type="Proteomes" id="UP000018721"/>
    </source>
</evidence>
<gene>
    <name evidence="1" type="ORF">F443_17754</name>
</gene>
<comment type="caution">
    <text evidence="1">The sequence shown here is derived from an EMBL/GenBank/DDBJ whole genome shotgun (WGS) entry which is preliminary data.</text>
</comment>
<accession>V9ECQ5</accession>
<sequence>MNTDEEEQEPVRSELSIKSVQFCLKRKPTYEAAIVFRGSDFISLAAHRRSEPI</sequence>